<dbReference type="EMBL" id="SRZB01000019">
    <property type="protein sequence ID" value="TGX98319.1"/>
    <property type="molecule type" value="Genomic_DNA"/>
</dbReference>
<name>A0AC61QZ17_9FIRM</name>
<comment type="caution">
    <text evidence="1">The sequence shown here is derived from an EMBL/GenBank/DDBJ whole genome shotgun (WGS) entry which is preliminary data.</text>
</comment>
<gene>
    <name evidence="1" type="primary">whiA</name>
    <name evidence="1" type="ORF">E5357_09550</name>
</gene>
<organism evidence="1 2">
    <name type="scientific">Hominisplanchenecus murintestinalis</name>
    <dbReference type="NCBI Taxonomy" id="2941517"/>
    <lineage>
        <taxon>Bacteria</taxon>
        <taxon>Bacillati</taxon>
        <taxon>Bacillota</taxon>
        <taxon>Clostridia</taxon>
        <taxon>Lachnospirales</taxon>
        <taxon>Lachnospiraceae</taxon>
        <taxon>Hominisplanchenecus</taxon>
    </lineage>
</organism>
<keyword evidence="2" id="KW-1185">Reference proteome</keyword>
<protein>
    <submittedName>
        <fullName evidence="1">DNA-binding protein WhiA</fullName>
    </submittedName>
</protein>
<reference evidence="1" key="1">
    <citation type="submission" date="2019-04" db="EMBL/GenBank/DDBJ databases">
        <title>Microbes associate with the intestines of laboratory mice.</title>
        <authorList>
            <person name="Navarre W."/>
            <person name="Wong E."/>
            <person name="Huang K."/>
            <person name="Tropini C."/>
            <person name="Ng K."/>
            <person name="Yu B."/>
        </authorList>
    </citation>
    <scope>NUCLEOTIDE SEQUENCE</scope>
    <source>
        <strain evidence="1">NM72_1-8</strain>
    </source>
</reference>
<evidence type="ECO:0000313" key="1">
    <source>
        <dbReference type="EMBL" id="TGX98319.1"/>
    </source>
</evidence>
<dbReference type="Proteomes" id="UP000307720">
    <property type="component" value="Unassembled WGS sequence"/>
</dbReference>
<evidence type="ECO:0000313" key="2">
    <source>
        <dbReference type="Proteomes" id="UP000307720"/>
    </source>
</evidence>
<keyword evidence="1" id="KW-0238">DNA-binding</keyword>
<sequence>MSFSSDVKEELSRQLCAARHCRIAEIAAIISMCGSVSISKEEKYCLRVQTENLSVARKYFTLLQKTFNIDTEVSIKQNVYLKKAPTYLVLVKNHEDAMKILQAARLIGWNGEIRENLSLHDNLVIQKSCCKRAFIRGAFLASGSISNPQKSYHFEIACATERKAEQLRDIINSFEMDAKIVRRKKYYVVYIKEGSRIVDILNVMEAHVALMDLENVRILKEMRNSVNRKVNCETANIHKTVNAAVKQTEDIKYIQSKIGFEDLAEGLADTARLRLENPDASLKELGMMLAPPVGKSGVNHRLRKLSALAEELRGNEGGELL</sequence>
<proteinExistence type="predicted"/>
<accession>A0AC61QZ17</accession>